<dbReference type="GO" id="GO:0005829">
    <property type="term" value="C:cytosol"/>
    <property type="evidence" value="ECO:0007669"/>
    <property type="project" value="TreeGrafter"/>
</dbReference>
<dbReference type="GO" id="GO:0030267">
    <property type="term" value="F:glyoxylate reductase (NADPH) activity"/>
    <property type="evidence" value="ECO:0007669"/>
    <property type="project" value="TreeGrafter"/>
</dbReference>
<dbReference type="InterPro" id="IPR036291">
    <property type="entry name" value="NAD(P)-bd_dom_sf"/>
</dbReference>
<dbReference type="InterPro" id="IPR029063">
    <property type="entry name" value="SAM-dependent_MTases_sf"/>
</dbReference>
<evidence type="ECO:0000256" key="1">
    <source>
        <dbReference type="ARBA" id="ARBA00023002"/>
    </source>
</evidence>
<dbReference type="GO" id="GO:0051287">
    <property type="term" value="F:NAD binding"/>
    <property type="evidence" value="ECO:0007669"/>
    <property type="project" value="InterPro"/>
</dbReference>
<evidence type="ECO:0000259" key="2">
    <source>
        <dbReference type="Pfam" id="PF01728"/>
    </source>
</evidence>
<dbReference type="InterPro" id="IPR006140">
    <property type="entry name" value="D-isomer_DH_NAD-bd"/>
</dbReference>
<feature type="domain" description="D-isomer specific 2-hydroxyacid dehydrogenase NAD-binding" evidence="3">
    <location>
        <begin position="37"/>
        <end position="135"/>
    </location>
</feature>
<feature type="domain" description="Ribosomal RNA methyltransferase FtsJ" evidence="2">
    <location>
        <begin position="220"/>
        <end position="386"/>
    </location>
</feature>
<proteinExistence type="inferred from homology"/>
<dbReference type="Pfam" id="PF02826">
    <property type="entry name" value="2-Hacid_dh_C"/>
    <property type="match status" value="1"/>
</dbReference>
<dbReference type="InterPro" id="IPR002877">
    <property type="entry name" value="RNA_MeTrfase_FtsJ_dom"/>
</dbReference>
<dbReference type="GO" id="GO:0016618">
    <property type="term" value="F:hydroxypyruvate reductase [NAD(P)H] activity"/>
    <property type="evidence" value="ECO:0007669"/>
    <property type="project" value="TreeGrafter"/>
</dbReference>
<dbReference type="PANTHER" id="PTHR10996">
    <property type="entry name" value="2-HYDROXYACID DEHYDROGENASE-RELATED"/>
    <property type="match status" value="1"/>
</dbReference>
<dbReference type="CDD" id="cd05301">
    <property type="entry name" value="GDH"/>
    <property type="match status" value="1"/>
</dbReference>
<keyword evidence="1" id="KW-0560">Oxidoreductase</keyword>
<dbReference type="Gene3D" id="3.40.50.150">
    <property type="entry name" value="Vaccinia Virus protein VP39"/>
    <property type="match status" value="1"/>
</dbReference>
<accession>A0A1X0S095</accession>
<sequence>MSVGYDHIDVEAVKARRILIGYTPDVLTDATADLTLLLILGAARRIKEGIQAAEHGQWREWRPTWLCGSQLTNKTVGIVGLGRIGEAVAHRLKAFGISRIVYTGRQRKMDIEDRIKADFVTFDHLLATSDFIVVFVNSARGGIVDQEGLVKALEENLIGAVGLDVTDPEPLPPSHKLYSFPNCLILPHIGSATLETREKMASMALDNILSALNNQPLPYSIQEKYRIIRPNDVVIDCGAAPGGWTQVAAEKVSNQGLVIGIDLLPMDPIPNAHIIQGNFLKASTQKAIQKVLDNRKVNLVCSDMAPSFSGNHLADHARSMELCESALAFAQSVLKPGGSFVAKFLMGGTEHEFRKKLQTLFTKVKIEKPDASRKQSTESFYVALGFKPLNQS</sequence>
<name>A0A1X0S095_RHIZD</name>
<dbReference type="InterPro" id="IPR015507">
    <property type="entry name" value="rRNA-MeTfrase_E"/>
</dbReference>
<gene>
    <name evidence="4" type="ORF">BCV71DRAFT_286780</name>
</gene>
<dbReference type="AlphaFoldDB" id="A0A1X0S095"/>
<evidence type="ECO:0000259" key="3">
    <source>
        <dbReference type="Pfam" id="PF02826"/>
    </source>
</evidence>
<reference evidence="4 5" key="1">
    <citation type="journal article" date="2016" name="Proc. Natl. Acad. Sci. U.S.A.">
        <title>Lipid metabolic changes in an early divergent fungus govern the establishment of a mutualistic symbiosis with endobacteria.</title>
        <authorList>
            <person name="Lastovetsky O.A."/>
            <person name="Gaspar M.L."/>
            <person name="Mondo S.J."/>
            <person name="LaButti K.M."/>
            <person name="Sandor L."/>
            <person name="Grigoriev I.V."/>
            <person name="Henry S.A."/>
            <person name="Pawlowska T.E."/>
        </authorList>
    </citation>
    <scope>NUCLEOTIDE SEQUENCE [LARGE SCALE GENOMIC DNA]</scope>
    <source>
        <strain evidence="4 5">ATCC 11559</strain>
    </source>
</reference>
<dbReference type="Gene3D" id="3.40.50.720">
    <property type="entry name" value="NAD(P)-binding Rossmann-like Domain"/>
    <property type="match status" value="4"/>
</dbReference>
<dbReference type="OMA" id="QWREWRP"/>
<dbReference type="InterPro" id="IPR050223">
    <property type="entry name" value="D-isomer_2-hydroxyacid_DH"/>
</dbReference>
<dbReference type="SUPFAM" id="SSF53335">
    <property type="entry name" value="S-adenosyl-L-methionine-dependent methyltransferases"/>
    <property type="match status" value="1"/>
</dbReference>
<dbReference type="Proteomes" id="UP000242381">
    <property type="component" value="Unassembled WGS sequence"/>
</dbReference>
<dbReference type="Pfam" id="PF01728">
    <property type="entry name" value="FtsJ"/>
    <property type="match status" value="1"/>
</dbReference>
<dbReference type="EMBL" id="KV921349">
    <property type="protein sequence ID" value="ORE17687.1"/>
    <property type="molecule type" value="Genomic_DNA"/>
</dbReference>
<evidence type="ECO:0000313" key="4">
    <source>
        <dbReference type="EMBL" id="ORE17687.1"/>
    </source>
</evidence>
<protein>
    <submittedName>
        <fullName evidence="4">FtsJ-domain-containing protein</fullName>
    </submittedName>
</protein>
<dbReference type="VEuPathDB" id="FungiDB:BCV72DRAFT_274307"/>
<evidence type="ECO:0000313" key="5">
    <source>
        <dbReference type="Proteomes" id="UP000242381"/>
    </source>
</evidence>
<dbReference type="PANTHER" id="PTHR10996:SF277">
    <property type="entry name" value="GLYOXYLATE REDUCTASE_HYDROXYPYRUVATE REDUCTASE"/>
    <property type="match status" value="1"/>
</dbReference>
<dbReference type="GO" id="GO:0001510">
    <property type="term" value="P:RNA methylation"/>
    <property type="evidence" value="ECO:0007669"/>
    <property type="project" value="InterPro"/>
</dbReference>
<dbReference type="SUPFAM" id="SSF51735">
    <property type="entry name" value="NAD(P)-binding Rossmann-fold domains"/>
    <property type="match status" value="1"/>
</dbReference>
<dbReference type="GO" id="GO:0008168">
    <property type="term" value="F:methyltransferase activity"/>
    <property type="evidence" value="ECO:0007669"/>
    <property type="project" value="InterPro"/>
</dbReference>
<organism evidence="4 5">
    <name type="scientific">Rhizopus microsporus</name>
    <dbReference type="NCBI Taxonomy" id="58291"/>
    <lineage>
        <taxon>Eukaryota</taxon>
        <taxon>Fungi</taxon>
        <taxon>Fungi incertae sedis</taxon>
        <taxon>Mucoromycota</taxon>
        <taxon>Mucoromycotina</taxon>
        <taxon>Mucoromycetes</taxon>
        <taxon>Mucorales</taxon>
        <taxon>Mucorineae</taxon>
        <taxon>Rhizopodaceae</taxon>
        <taxon>Rhizopus</taxon>
    </lineage>
</organism>
<dbReference type="HAMAP" id="MF_01547">
    <property type="entry name" value="RNA_methyltr_E"/>
    <property type="match status" value="1"/>
</dbReference>